<reference evidence="1 2" key="1">
    <citation type="submission" date="2018-08" db="EMBL/GenBank/DDBJ databases">
        <title>Genome and evolution of the arbuscular mycorrhizal fungus Diversispora epigaea (formerly Glomus versiforme) and its bacterial endosymbionts.</title>
        <authorList>
            <person name="Sun X."/>
            <person name="Fei Z."/>
            <person name="Harrison M."/>
        </authorList>
    </citation>
    <scope>NUCLEOTIDE SEQUENCE [LARGE SCALE GENOMIC DNA]</scope>
    <source>
        <strain evidence="1 2">IT104</strain>
    </source>
</reference>
<gene>
    <name evidence="1" type="ORF">Glove_13g192</name>
</gene>
<proteinExistence type="predicted"/>
<accession>A0A397JNS2</accession>
<sequence length="104" mass="12127">MALTRWEIFYICDCLYDKYTLNHFSFSSSSFKSNNGDIIDSIVTTNNTNTTTITKVEKIKAATIRFPKAIIMTVKEINDHSKNNDIYLYSDCRARETLAWRRDL</sequence>
<keyword evidence="2" id="KW-1185">Reference proteome</keyword>
<evidence type="ECO:0000313" key="2">
    <source>
        <dbReference type="Proteomes" id="UP000266861"/>
    </source>
</evidence>
<dbReference type="Proteomes" id="UP000266861">
    <property type="component" value="Unassembled WGS sequence"/>
</dbReference>
<organism evidence="1 2">
    <name type="scientific">Diversispora epigaea</name>
    <dbReference type="NCBI Taxonomy" id="1348612"/>
    <lineage>
        <taxon>Eukaryota</taxon>
        <taxon>Fungi</taxon>
        <taxon>Fungi incertae sedis</taxon>
        <taxon>Mucoromycota</taxon>
        <taxon>Glomeromycotina</taxon>
        <taxon>Glomeromycetes</taxon>
        <taxon>Diversisporales</taxon>
        <taxon>Diversisporaceae</taxon>
        <taxon>Diversispora</taxon>
    </lineage>
</organism>
<dbReference type="AlphaFoldDB" id="A0A397JNS2"/>
<evidence type="ECO:0000313" key="1">
    <source>
        <dbReference type="EMBL" id="RHZ89561.1"/>
    </source>
</evidence>
<name>A0A397JNS2_9GLOM</name>
<dbReference type="EMBL" id="PQFF01000011">
    <property type="protein sequence ID" value="RHZ89561.1"/>
    <property type="molecule type" value="Genomic_DNA"/>
</dbReference>
<comment type="caution">
    <text evidence="1">The sequence shown here is derived from an EMBL/GenBank/DDBJ whole genome shotgun (WGS) entry which is preliminary data.</text>
</comment>
<protein>
    <submittedName>
        <fullName evidence="1">Uncharacterized protein</fullName>
    </submittedName>
</protein>